<organism evidence="2 3">
    <name type="scientific">Tetracentron sinense</name>
    <name type="common">Spur-leaf</name>
    <dbReference type="NCBI Taxonomy" id="13715"/>
    <lineage>
        <taxon>Eukaryota</taxon>
        <taxon>Viridiplantae</taxon>
        <taxon>Streptophyta</taxon>
        <taxon>Embryophyta</taxon>
        <taxon>Tracheophyta</taxon>
        <taxon>Spermatophyta</taxon>
        <taxon>Magnoliopsida</taxon>
        <taxon>Trochodendrales</taxon>
        <taxon>Trochodendraceae</taxon>
        <taxon>Tetracentron</taxon>
    </lineage>
</organism>
<dbReference type="Gene3D" id="1.10.225.10">
    <property type="entry name" value="Saposin-like"/>
    <property type="match status" value="1"/>
</dbReference>
<accession>A0A834Z0Q2</accession>
<dbReference type="Pfam" id="PF05184">
    <property type="entry name" value="SapB_1"/>
    <property type="match status" value="1"/>
</dbReference>
<comment type="caution">
    <text evidence="2">The sequence shown here is derived from an EMBL/GenBank/DDBJ whole genome shotgun (WGS) entry which is preliminary data.</text>
</comment>
<dbReference type="PANTHER" id="PTHR11480">
    <property type="entry name" value="SAPOSIN-RELATED"/>
    <property type="match status" value="1"/>
</dbReference>
<feature type="domain" description="Saposin-like type B region 1" evidence="1">
    <location>
        <begin position="161"/>
        <end position="196"/>
    </location>
</feature>
<dbReference type="OrthoDB" id="1731129at2759"/>
<evidence type="ECO:0000313" key="3">
    <source>
        <dbReference type="Proteomes" id="UP000655225"/>
    </source>
</evidence>
<protein>
    <recommendedName>
        <fullName evidence="1">Saposin-like type B region 1 domain-containing protein</fullName>
    </recommendedName>
</protein>
<dbReference type="AlphaFoldDB" id="A0A834Z0Q2"/>
<evidence type="ECO:0000313" key="2">
    <source>
        <dbReference type="EMBL" id="KAF8397140.1"/>
    </source>
</evidence>
<proteinExistence type="predicted"/>
<dbReference type="GO" id="GO:0006629">
    <property type="term" value="P:lipid metabolic process"/>
    <property type="evidence" value="ECO:0007669"/>
    <property type="project" value="InterPro"/>
</dbReference>
<dbReference type="PANTHER" id="PTHR11480:SF3">
    <property type="entry name" value="BCDNA.GH08312"/>
    <property type="match status" value="1"/>
</dbReference>
<dbReference type="InterPro" id="IPR011001">
    <property type="entry name" value="Saposin-like"/>
</dbReference>
<dbReference type="Proteomes" id="UP000655225">
    <property type="component" value="Unassembled WGS sequence"/>
</dbReference>
<dbReference type="InterPro" id="IPR007856">
    <property type="entry name" value="SapB_1"/>
</dbReference>
<gene>
    <name evidence="2" type="ORF">HHK36_016047</name>
</gene>
<sequence length="211" mass="23557">MSCTLPQNLKESKALFSLPSSKIPPAQRKMRNSFDLGEWNITSVMACLDIIWCPNPGKSQPFGVEGKPSHKSIMGVRVWLLFLLVLGASWTCANSRGLVISDLLSRDLVISEVSEANLLLVLEKGCSIDDSVLHCLVMQINYLVPKKEIQAIETVAKDNKVCTLCEEFTSQALIYLGENKTQTEIIDILHHTCSQMHSFKQEVVTYFALQI</sequence>
<evidence type="ECO:0000259" key="1">
    <source>
        <dbReference type="Pfam" id="PF05184"/>
    </source>
</evidence>
<dbReference type="InterPro" id="IPR051428">
    <property type="entry name" value="Sphingo_Act-Surfact_Prot"/>
</dbReference>
<reference evidence="2 3" key="1">
    <citation type="submission" date="2020-04" db="EMBL/GenBank/DDBJ databases">
        <title>Plant Genome Project.</title>
        <authorList>
            <person name="Zhang R.-G."/>
        </authorList>
    </citation>
    <scope>NUCLEOTIDE SEQUENCE [LARGE SCALE GENOMIC DNA]</scope>
    <source>
        <strain evidence="2">YNK0</strain>
        <tissue evidence="2">Leaf</tissue>
    </source>
</reference>
<keyword evidence="3" id="KW-1185">Reference proteome</keyword>
<name>A0A834Z0Q2_TETSI</name>
<dbReference type="EMBL" id="JABCRI010000011">
    <property type="protein sequence ID" value="KAF8397140.1"/>
    <property type="molecule type" value="Genomic_DNA"/>
</dbReference>
<dbReference type="SUPFAM" id="SSF47862">
    <property type="entry name" value="Saposin"/>
    <property type="match status" value="1"/>
</dbReference>